<evidence type="ECO:0000256" key="2">
    <source>
        <dbReference type="ARBA" id="ARBA00023136"/>
    </source>
</evidence>
<dbReference type="PANTHER" id="PTHR34512:SF30">
    <property type="entry name" value="OUTER MEMBRANE PROTEIN ASSEMBLY FACTOR BAMB"/>
    <property type="match status" value="1"/>
</dbReference>
<dbReference type="OrthoDB" id="5173551at2"/>
<keyword evidence="4" id="KW-0564">Palmitate</keyword>
<dbReference type="InterPro" id="IPR002372">
    <property type="entry name" value="PQQ_rpt_dom"/>
</dbReference>
<dbReference type="AlphaFoldDB" id="A0A2S9KJE5"/>
<comment type="subunit">
    <text evidence="4">Part of the Bam complex.</text>
</comment>
<comment type="function">
    <text evidence="4">Part of the outer membrane protein assembly complex, which is involved in assembly and insertion of beta-barrel proteins into the outer membrane.</text>
</comment>
<accession>A0A2S9KJE5</accession>
<organism evidence="7 8">
    <name type="scientific">Malikia spinosa</name>
    <dbReference type="NCBI Taxonomy" id="86180"/>
    <lineage>
        <taxon>Bacteria</taxon>
        <taxon>Pseudomonadati</taxon>
        <taxon>Pseudomonadota</taxon>
        <taxon>Betaproteobacteria</taxon>
        <taxon>Burkholderiales</taxon>
        <taxon>Comamonadaceae</taxon>
        <taxon>Malikia</taxon>
    </lineage>
</organism>
<keyword evidence="3 4" id="KW-0998">Cell outer membrane</keyword>
<reference evidence="7 8" key="1">
    <citation type="submission" date="2018-03" db="EMBL/GenBank/DDBJ databases">
        <title>Comparative genomics illustrates the genes involved in a hyperalkaliphilic mechanisms of Serpentinomonas isolated from highly-alkaline calcium-rich serpentinized springs.</title>
        <authorList>
            <person name="Suzuki S."/>
            <person name="Ishii S."/>
            <person name="Walworth N."/>
            <person name="Bird L."/>
            <person name="Kuenen J.G."/>
            <person name="Nealson K.H."/>
        </authorList>
    </citation>
    <scope>NUCLEOTIDE SEQUENCE [LARGE SCALE GENOMIC DNA]</scope>
    <source>
        <strain evidence="7 8">83</strain>
    </source>
</reference>
<dbReference type="InterPro" id="IPR015943">
    <property type="entry name" value="WD40/YVTN_repeat-like_dom_sf"/>
</dbReference>
<proteinExistence type="inferred from homology"/>
<comment type="caution">
    <text evidence="7">The sequence shown here is derived from an EMBL/GenBank/DDBJ whole genome shotgun (WGS) entry which is preliminary data.</text>
</comment>
<keyword evidence="2 4" id="KW-0472">Membrane</keyword>
<dbReference type="Gene3D" id="2.130.10.10">
    <property type="entry name" value="YVTN repeat-like/Quinoprotein amine dehydrogenase"/>
    <property type="match status" value="1"/>
</dbReference>
<dbReference type="PANTHER" id="PTHR34512">
    <property type="entry name" value="CELL SURFACE PROTEIN"/>
    <property type="match status" value="1"/>
</dbReference>
<dbReference type="GO" id="GO:0043165">
    <property type="term" value="P:Gram-negative-bacterium-type cell outer membrane assembly"/>
    <property type="evidence" value="ECO:0007669"/>
    <property type="project" value="UniProtKB-UniRule"/>
</dbReference>
<dbReference type="Pfam" id="PF13360">
    <property type="entry name" value="PQQ_2"/>
    <property type="match status" value="1"/>
</dbReference>
<evidence type="ECO:0000256" key="1">
    <source>
        <dbReference type="ARBA" id="ARBA00022729"/>
    </source>
</evidence>
<dbReference type="EMBL" id="PVLR01000001">
    <property type="protein sequence ID" value="PRD70560.1"/>
    <property type="molecule type" value="Genomic_DNA"/>
</dbReference>
<dbReference type="RefSeq" id="WP_105727926.1">
    <property type="nucleotide sequence ID" value="NZ_PVLR01000001.1"/>
</dbReference>
<dbReference type="PROSITE" id="PS51257">
    <property type="entry name" value="PROKAR_LIPOPROTEIN"/>
    <property type="match status" value="1"/>
</dbReference>
<keyword evidence="1 4" id="KW-0732">Signal</keyword>
<evidence type="ECO:0000256" key="4">
    <source>
        <dbReference type="HAMAP-Rule" id="MF_00923"/>
    </source>
</evidence>
<dbReference type="InterPro" id="IPR018391">
    <property type="entry name" value="PQQ_b-propeller_rpt"/>
</dbReference>
<dbReference type="SUPFAM" id="SSF50998">
    <property type="entry name" value="Quinoprotein alcohol dehydrogenase-like"/>
    <property type="match status" value="1"/>
</dbReference>
<feature type="domain" description="Pyrrolo-quinoline quinone repeat" evidence="6">
    <location>
        <begin position="77"/>
        <end position="305"/>
    </location>
</feature>
<evidence type="ECO:0000313" key="8">
    <source>
        <dbReference type="Proteomes" id="UP000238326"/>
    </source>
</evidence>
<dbReference type="Proteomes" id="UP000238326">
    <property type="component" value="Unassembled WGS sequence"/>
</dbReference>
<dbReference type="InterPro" id="IPR011047">
    <property type="entry name" value="Quinoprotein_ADH-like_sf"/>
</dbReference>
<evidence type="ECO:0000259" key="6">
    <source>
        <dbReference type="Pfam" id="PF13360"/>
    </source>
</evidence>
<name>A0A2S9KJE5_9BURK</name>
<protein>
    <recommendedName>
        <fullName evidence="4">Outer membrane protein assembly factor BamB</fullName>
    </recommendedName>
</protein>
<gene>
    <name evidence="4 7" type="primary">bamB</name>
    <name evidence="7" type="ORF">C6P61_00295</name>
</gene>
<dbReference type="SMART" id="SM00564">
    <property type="entry name" value="PQQ"/>
    <property type="match status" value="5"/>
</dbReference>
<comment type="subcellular location">
    <subcellularLocation>
        <location evidence="4">Cell outer membrane</location>
        <topology evidence="4">Lipid-anchor</topology>
    </subcellularLocation>
</comment>
<dbReference type="GO" id="GO:0051205">
    <property type="term" value="P:protein insertion into membrane"/>
    <property type="evidence" value="ECO:0007669"/>
    <property type="project" value="UniProtKB-UniRule"/>
</dbReference>
<keyword evidence="4" id="KW-0449">Lipoprotein</keyword>
<feature type="signal peptide" evidence="5">
    <location>
        <begin position="1"/>
        <end position="24"/>
    </location>
</feature>
<evidence type="ECO:0000313" key="7">
    <source>
        <dbReference type="EMBL" id="PRD70560.1"/>
    </source>
</evidence>
<dbReference type="GO" id="GO:0009279">
    <property type="term" value="C:cell outer membrane"/>
    <property type="evidence" value="ECO:0007669"/>
    <property type="project" value="UniProtKB-SubCell"/>
</dbReference>
<feature type="chain" id="PRO_5015790142" description="Outer membrane protein assembly factor BamB" evidence="5">
    <location>
        <begin position="25"/>
        <end position="380"/>
    </location>
</feature>
<sequence length="380" mass="39573">MTFSLSRATPRLAVATAAVLLALAGCSSSPTKPKPAALKSFDASLPARQAWKVQLGAPAPQSVPVLAGRELALASAAGRVLVLDADSGSERWRAELGTAVSAGVGYDGETAAVVTQDNELVAIALGKVQWRVRLAARAFSAPLVAGRRVFVLAGDRSVSAYDARNGARLWTQAARGTEPLVLQQPGVLLAVGDTLVAGMGARLSGLNPGNGQPRWEVPVASARGVNEIERLLDLVGPAARVQGNVCVRAFQSAIGCVDAQRGALRWTKPANGAVGLAADGDRVYGVESNGRLLAWKLDNGEVQWQSDLLLNRGLSAPLVAGRSLAIGDAQGYVHVLAREDGKLLNRLETDGSAIVSAPLLAGQNLLALTRKGVLYAWRPE</sequence>
<evidence type="ECO:0000256" key="5">
    <source>
        <dbReference type="SAM" id="SignalP"/>
    </source>
</evidence>
<dbReference type="HAMAP" id="MF_00923">
    <property type="entry name" value="OM_assembly_BamB"/>
    <property type="match status" value="1"/>
</dbReference>
<keyword evidence="8" id="KW-1185">Reference proteome</keyword>
<comment type="similarity">
    <text evidence="4">Belongs to the BamB family.</text>
</comment>
<evidence type="ECO:0000256" key="3">
    <source>
        <dbReference type="ARBA" id="ARBA00023237"/>
    </source>
</evidence>
<dbReference type="InterPro" id="IPR017687">
    <property type="entry name" value="BamB"/>
</dbReference>
<dbReference type="NCBIfam" id="TIGR03300">
    <property type="entry name" value="assembly_YfgL"/>
    <property type="match status" value="1"/>
</dbReference>